<comment type="subcellular location">
    <subcellularLocation>
        <location evidence="1">Membrane</location>
        <topology evidence="1">Multi-pass membrane protein</topology>
    </subcellularLocation>
</comment>
<dbReference type="Gene3D" id="1.20.1250.20">
    <property type="entry name" value="MFS general substrate transporter like domains"/>
    <property type="match status" value="1"/>
</dbReference>
<keyword evidence="4 6" id="KW-0472">Membrane</keyword>
<dbReference type="PANTHER" id="PTHR23507:SF1">
    <property type="entry name" value="FI18259P1-RELATED"/>
    <property type="match status" value="1"/>
</dbReference>
<name>A0A4S4N175_9APHY</name>
<feature type="region of interest" description="Disordered" evidence="5">
    <location>
        <begin position="1"/>
        <end position="28"/>
    </location>
</feature>
<dbReference type="OrthoDB" id="3026777at2759"/>
<dbReference type="InterPro" id="IPR011701">
    <property type="entry name" value="MFS"/>
</dbReference>
<dbReference type="InterPro" id="IPR036259">
    <property type="entry name" value="MFS_trans_sf"/>
</dbReference>
<organism evidence="7 8">
    <name type="scientific">Antrodiella citrinella</name>
    <dbReference type="NCBI Taxonomy" id="2447956"/>
    <lineage>
        <taxon>Eukaryota</taxon>
        <taxon>Fungi</taxon>
        <taxon>Dikarya</taxon>
        <taxon>Basidiomycota</taxon>
        <taxon>Agaricomycotina</taxon>
        <taxon>Agaricomycetes</taxon>
        <taxon>Polyporales</taxon>
        <taxon>Steccherinaceae</taxon>
        <taxon>Antrodiella</taxon>
    </lineage>
</organism>
<feature type="transmembrane region" description="Helical" evidence="6">
    <location>
        <begin position="218"/>
        <end position="243"/>
    </location>
</feature>
<sequence length="663" mass="71665">MVQKPTVADTDVAVTERQPLLGSEDEQNRRVKKPFLRPRPLWLVPFALIASMVRGMTLAPRVQVFTQLSCNIVHGHDKYDHTSSMPAALDLVVPTRTPSALSQGLLGPQHDIHFDPSTVSSGTSRLHSFVRFENSSAGSDESESRNPPICSKDPAVQAIAARLQTIMAMSVGTLCALSTGWWGHFGERYGRTRVLAAATLGLFITDLTFILVSTPHSIFAAHGQLLLIIAPIIEGLLGGWSTLQGATSAYVSDCTSDGSRAHVFSRFSGVFFLGLSLGPTFGAFFIRHPIFHNSPATDVGHAVPEVTSVFYVAAMCSFVNLLLVLFVFPESLDKKKAKQAALAAHHASHGGAPVETDGAVVPQISHLERLLSPLALFVPRKLPLPGGGFKRDWSLTILASTMFMFLLSTGIFQIKYLYAGHIYGWGAEQLSYYISLMGAVRALNLLVLMPFLISRFKPKSETRASALPGASASLARIMGKPKPTLAHLRAEMSFDLILVRISLFIDFFSHFFVFVAPASAGPVLFTLFTSMSSLGAGVHPAVNSIALCLLQMRHYAVAEAGETAVVDDGGAGRLFGSLSVLQAVGQYILGPMMFGLIYGTTVAHFPKTVFITAAGILCIAIFLIFTLSPELPADLTSIIYAYHHHLSAPAKYTYGTYRICLDQ</sequence>
<reference evidence="7 8" key="1">
    <citation type="submission" date="2019-02" db="EMBL/GenBank/DDBJ databases">
        <title>Genome sequencing of the rare red list fungi Antrodiella citrinella (Flaviporus citrinellus).</title>
        <authorList>
            <person name="Buettner E."/>
            <person name="Kellner H."/>
        </authorList>
    </citation>
    <scope>NUCLEOTIDE SEQUENCE [LARGE SCALE GENOMIC DNA]</scope>
    <source>
        <strain evidence="7 8">DSM 108506</strain>
    </source>
</reference>
<evidence type="ECO:0008006" key="9">
    <source>
        <dbReference type="Google" id="ProtNLM"/>
    </source>
</evidence>
<accession>A0A4S4N175</accession>
<feature type="transmembrane region" description="Helical" evidence="6">
    <location>
        <begin position="430"/>
        <end position="453"/>
    </location>
</feature>
<dbReference type="GO" id="GO:0022857">
    <property type="term" value="F:transmembrane transporter activity"/>
    <property type="evidence" value="ECO:0007669"/>
    <property type="project" value="InterPro"/>
</dbReference>
<gene>
    <name evidence="7" type="ORF">EUX98_g1534</name>
</gene>
<protein>
    <recommendedName>
        <fullName evidence="9">Major facilitator superfamily (MFS) profile domain-containing protein</fullName>
    </recommendedName>
</protein>
<feature type="transmembrane region" description="Helical" evidence="6">
    <location>
        <begin position="609"/>
        <end position="627"/>
    </location>
</feature>
<dbReference type="PANTHER" id="PTHR23507">
    <property type="entry name" value="ZGC:174356"/>
    <property type="match status" value="1"/>
</dbReference>
<dbReference type="EMBL" id="SGPM01000017">
    <property type="protein sequence ID" value="THH32642.1"/>
    <property type="molecule type" value="Genomic_DNA"/>
</dbReference>
<evidence type="ECO:0000256" key="1">
    <source>
        <dbReference type="ARBA" id="ARBA00004141"/>
    </source>
</evidence>
<keyword evidence="3 6" id="KW-1133">Transmembrane helix</keyword>
<comment type="caution">
    <text evidence="7">The sequence shown here is derived from an EMBL/GenBank/DDBJ whole genome shotgun (WGS) entry which is preliminary data.</text>
</comment>
<dbReference type="Pfam" id="PF07690">
    <property type="entry name" value="MFS_1"/>
    <property type="match status" value="1"/>
</dbReference>
<dbReference type="SUPFAM" id="SSF103473">
    <property type="entry name" value="MFS general substrate transporter"/>
    <property type="match status" value="1"/>
</dbReference>
<keyword evidence="8" id="KW-1185">Reference proteome</keyword>
<evidence type="ECO:0000256" key="3">
    <source>
        <dbReference type="ARBA" id="ARBA00022989"/>
    </source>
</evidence>
<dbReference type="AlphaFoldDB" id="A0A4S4N175"/>
<dbReference type="Proteomes" id="UP000308730">
    <property type="component" value="Unassembled WGS sequence"/>
</dbReference>
<feature type="transmembrane region" description="Helical" evidence="6">
    <location>
        <begin position="306"/>
        <end position="328"/>
    </location>
</feature>
<feature type="transmembrane region" description="Helical" evidence="6">
    <location>
        <begin position="395"/>
        <end position="418"/>
    </location>
</feature>
<evidence type="ECO:0000256" key="6">
    <source>
        <dbReference type="SAM" id="Phobius"/>
    </source>
</evidence>
<proteinExistence type="predicted"/>
<feature type="transmembrane region" description="Helical" evidence="6">
    <location>
        <begin position="163"/>
        <end position="182"/>
    </location>
</feature>
<evidence type="ECO:0000313" key="7">
    <source>
        <dbReference type="EMBL" id="THH32642.1"/>
    </source>
</evidence>
<dbReference type="GO" id="GO:0016020">
    <property type="term" value="C:membrane"/>
    <property type="evidence" value="ECO:0007669"/>
    <property type="project" value="UniProtKB-SubCell"/>
</dbReference>
<feature type="transmembrane region" description="Helical" evidence="6">
    <location>
        <begin position="497"/>
        <end position="518"/>
    </location>
</feature>
<evidence type="ECO:0000256" key="5">
    <source>
        <dbReference type="SAM" id="MobiDB-lite"/>
    </source>
</evidence>
<evidence type="ECO:0000313" key="8">
    <source>
        <dbReference type="Proteomes" id="UP000308730"/>
    </source>
</evidence>
<feature type="transmembrane region" description="Helical" evidence="6">
    <location>
        <begin position="263"/>
        <end position="286"/>
    </location>
</feature>
<keyword evidence="2 6" id="KW-0812">Transmembrane</keyword>
<evidence type="ECO:0000256" key="4">
    <source>
        <dbReference type="ARBA" id="ARBA00023136"/>
    </source>
</evidence>
<feature type="transmembrane region" description="Helical" evidence="6">
    <location>
        <begin position="194"/>
        <end position="212"/>
    </location>
</feature>
<evidence type="ECO:0000256" key="2">
    <source>
        <dbReference type="ARBA" id="ARBA00022692"/>
    </source>
</evidence>